<evidence type="ECO:0000256" key="1">
    <source>
        <dbReference type="ARBA" id="ARBA00004141"/>
    </source>
</evidence>
<protein>
    <submittedName>
        <fullName evidence="7">GtrA family protein</fullName>
    </submittedName>
</protein>
<feature type="transmembrane region" description="Helical" evidence="5">
    <location>
        <begin position="86"/>
        <end position="103"/>
    </location>
</feature>
<feature type="domain" description="GtrA/DPMS transmembrane" evidence="6">
    <location>
        <begin position="16"/>
        <end position="149"/>
    </location>
</feature>
<evidence type="ECO:0000256" key="4">
    <source>
        <dbReference type="ARBA" id="ARBA00023136"/>
    </source>
</evidence>
<comment type="caution">
    <text evidence="7">The sequence shown here is derived from an EMBL/GenBank/DDBJ whole genome shotgun (WGS) entry which is preliminary data.</text>
</comment>
<dbReference type="GO" id="GO:0000271">
    <property type="term" value="P:polysaccharide biosynthetic process"/>
    <property type="evidence" value="ECO:0007669"/>
    <property type="project" value="InterPro"/>
</dbReference>
<dbReference type="EMBL" id="SPSF01000033">
    <property type="protein sequence ID" value="MPQ63252.1"/>
    <property type="molecule type" value="Genomic_DNA"/>
</dbReference>
<feature type="transmembrane region" description="Helical" evidence="5">
    <location>
        <begin position="21"/>
        <end position="40"/>
    </location>
</feature>
<dbReference type="GO" id="GO:0016020">
    <property type="term" value="C:membrane"/>
    <property type="evidence" value="ECO:0007669"/>
    <property type="project" value="UniProtKB-SubCell"/>
</dbReference>
<dbReference type="RefSeq" id="WP_071613499.1">
    <property type="nucleotide sequence ID" value="NZ_CP086249.1"/>
</dbReference>
<accession>A0A5N7IQL6</accession>
<dbReference type="Proteomes" id="UP000342249">
    <property type="component" value="Unassembled WGS sequence"/>
</dbReference>
<sequence length="155" mass="18059">MNNKKKINQSLAQFIKYSIVGAFNTVIDIGVLNILSYITGITHGKFLFLFNFIAFLIYSICGYYLNINYTFKENETKNAYFQYSSLLFLGMILNSFILVHLTRRNPLIHILHHHRSMAHLNHLWLNISMIIGCTILGLLGFFINKFFIFNKKKAL</sequence>
<evidence type="ECO:0000313" key="8">
    <source>
        <dbReference type="Proteomes" id="UP000342249"/>
    </source>
</evidence>
<evidence type="ECO:0000256" key="3">
    <source>
        <dbReference type="ARBA" id="ARBA00022989"/>
    </source>
</evidence>
<feature type="transmembrane region" description="Helical" evidence="5">
    <location>
        <begin position="46"/>
        <end position="65"/>
    </location>
</feature>
<evidence type="ECO:0000256" key="5">
    <source>
        <dbReference type="SAM" id="Phobius"/>
    </source>
</evidence>
<dbReference type="Pfam" id="PF04138">
    <property type="entry name" value="GtrA_DPMS_TM"/>
    <property type="match status" value="1"/>
</dbReference>
<dbReference type="InterPro" id="IPR007267">
    <property type="entry name" value="GtrA_DPMS_TM"/>
</dbReference>
<comment type="subcellular location">
    <subcellularLocation>
        <location evidence="1">Membrane</location>
        <topology evidence="1">Multi-pass membrane protein</topology>
    </subcellularLocation>
</comment>
<keyword evidence="4 5" id="KW-0472">Membrane</keyword>
<organism evidence="7 8">
    <name type="scientific">Clostridium estertheticum</name>
    <dbReference type="NCBI Taxonomy" id="238834"/>
    <lineage>
        <taxon>Bacteria</taxon>
        <taxon>Bacillati</taxon>
        <taxon>Bacillota</taxon>
        <taxon>Clostridia</taxon>
        <taxon>Eubacteriales</taxon>
        <taxon>Clostridiaceae</taxon>
        <taxon>Clostridium</taxon>
    </lineage>
</organism>
<name>A0A5N7IQL6_9CLOT</name>
<gene>
    <name evidence="7" type="ORF">E4V82_14170</name>
</gene>
<evidence type="ECO:0000313" key="7">
    <source>
        <dbReference type="EMBL" id="MPQ63252.1"/>
    </source>
</evidence>
<keyword evidence="2 5" id="KW-0812">Transmembrane</keyword>
<reference evidence="7 8" key="1">
    <citation type="journal article" date="2019" name="Lett. Appl. Microbiol.">
        <title>A case of 'blown pack' spoilage of vacuum-packaged pork likely associated with Clostridium estertheticum in Canada.</title>
        <authorList>
            <person name="Zhang P."/>
            <person name="Ward P."/>
            <person name="McMullen L.M."/>
            <person name="Yang X."/>
        </authorList>
    </citation>
    <scope>NUCLEOTIDE SEQUENCE [LARGE SCALE GENOMIC DNA]</scope>
    <source>
        <strain evidence="7 8">MA19</strain>
    </source>
</reference>
<keyword evidence="3 5" id="KW-1133">Transmembrane helix</keyword>
<feature type="transmembrane region" description="Helical" evidence="5">
    <location>
        <begin position="123"/>
        <end position="143"/>
    </location>
</feature>
<evidence type="ECO:0000259" key="6">
    <source>
        <dbReference type="Pfam" id="PF04138"/>
    </source>
</evidence>
<dbReference type="AlphaFoldDB" id="A0A5N7IQL6"/>
<evidence type="ECO:0000256" key="2">
    <source>
        <dbReference type="ARBA" id="ARBA00022692"/>
    </source>
</evidence>
<proteinExistence type="predicted"/>